<dbReference type="InterPro" id="IPR036249">
    <property type="entry name" value="Thioredoxin-like_sf"/>
</dbReference>
<dbReference type="Gene3D" id="3.40.30.10">
    <property type="entry name" value="Glutaredoxin"/>
    <property type="match status" value="1"/>
</dbReference>
<dbReference type="InterPro" id="IPR013766">
    <property type="entry name" value="Thioredoxin_domain"/>
</dbReference>
<name>A0A4Y9VPS5_9PROT</name>
<evidence type="ECO:0000256" key="5">
    <source>
        <dbReference type="ARBA" id="ARBA00022692"/>
    </source>
</evidence>
<comment type="caution">
    <text evidence="10">The sequence shown here is derived from an EMBL/GenBank/DDBJ whole genome shotgun (WGS) entry which is preliminary data.</text>
</comment>
<evidence type="ECO:0000256" key="6">
    <source>
        <dbReference type="ARBA" id="ARBA00022989"/>
    </source>
</evidence>
<evidence type="ECO:0000256" key="2">
    <source>
        <dbReference type="ARBA" id="ARBA00004167"/>
    </source>
</evidence>
<feature type="transmembrane region" description="Helical" evidence="8">
    <location>
        <begin position="6"/>
        <end position="28"/>
    </location>
</feature>
<evidence type="ECO:0000256" key="7">
    <source>
        <dbReference type="ARBA" id="ARBA00023136"/>
    </source>
</evidence>
<dbReference type="SUPFAM" id="SSF52833">
    <property type="entry name" value="Thioredoxin-like"/>
    <property type="match status" value="1"/>
</dbReference>
<dbReference type="EMBL" id="PQVH01000011">
    <property type="protein sequence ID" value="TFW70804.1"/>
    <property type="molecule type" value="Genomic_DNA"/>
</dbReference>
<evidence type="ECO:0000256" key="1">
    <source>
        <dbReference type="ARBA" id="ARBA00003475"/>
    </source>
</evidence>
<evidence type="ECO:0000259" key="9">
    <source>
        <dbReference type="PROSITE" id="PS51352"/>
    </source>
</evidence>
<comment type="subcellular location">
    <subcellularLocation>
        <location evidence="2">Membrane</location>
        <topology evidence="2">Single-pass membrane protein</topology>
    </subcellularLocation>
</comment>
<evidence type="ECO:0000313" key="11">
    <source>
        <dbReference type="Proteomes" id="UP000297706"/>
    </source>
</evidence>
<dbReference type="Proteomes" id="UP000297706">
    <property type="component" value="Unassembled WGS sequence"/>
</dbReference>
<comment type="pathway">
    <text evidence="3">One-carbon metabolism; methylamine degradation.</text>
</comment>
<evidence type="ECO:0000256" key="3">
    <source>
        <dbReference type="ARBA" id="ARBA00004856"/>
    </source>
</evidence>
<evidence type="ECO:0000313" key="10">
    <source>
        <dbReference type="EMBL" id="TFW70804.1"/>
    </source>
</evidence>
<evidence type="ECO:0000256" key="4">
    <source>
        <dbReference type="ARBA" id="ARBA00019076"/>
    </source>
</evidence>
<dbReference type="InterPro" id="IPR013478">
    <property type="entry name" value="MeN_DH_accessory"/>
</dbReference>
<dbReference type="NCBIfam" id="TIGR02661">
    <property type="entry name" value="MauD"/>
    <property type="match status" value="1"/>
</dbReference>
<keyword evidence="5 8" id="KW-0812">Transmembrane</keyword>
<dbReference type="PROSITE" id="PS51352">
    <property type="entry name" value="THIOREDOXIN_2"/>
    <property type="match status" value="1"/>
</dbReference>
<dbReference type="GO" id="GO:0030416">
    <property type="term" value="P:methylamine metabolic process"/>
    <property type="evidence" value="ECO:0007669"/>
    <property type="project" value="InterPro"/>
</dbReference>
<keyword evidence="7 8" id="KW-0472">Membrane</keyword>
<dbReference type="GO" id="GO:0016020">
    <property type="term" value="C:membrane"/>
    <property type="evidence" value="ECO:0007669"/>
    <property type="project" value="UniProtKB-SubCell"/>
</dbReference>
<dbReference type="RefSeq" id="WP_135278264.1">
    <property type="nucleotide sequence ID" value="NZ_PQVH01000011.1"/>
</dbReference>
<gene>
    <name evidence="10" type="primary">mauD</name>
    <name evidence="10" type="ORF">C3Y98_09015</name>
</gene>
<dbReference type="OrthoDB" id="462848at2"/>
<reference evidence="10 11" key="1">
    <citation type="submission" date="2018-02" db="EMBL/GenBank/DDBJ databases">
        <title>A novel lanthanide dependent methylotroph, Methylotenera sp. La3113.</title>
        <authorList>
            <person name="Lv H."/>
            <person name="Tani A."/>
        </authorList>
    </citation>
    <scope>NUCLEOTIDE SEQUENCE [LARGE SCALE GENOMIC DNA]</scope>
    <source>
        <strain evidence="10 11">La3113</strain>
    </source>
</reference>
<keyword evidence="6 8" id="KW-1133">Transmembrane helix</keyword>
<comment type="function">
    <text evidence="1">May be specifically involved in the processing, transport, and/or maturation of the MADH beta-subunit.</text>
</comment>
<keyword evidence="11" id="KW-1185">Reference proteome</keyword>
<dbReference type="AlphaFoldDB" id="A0A4Y9VPS5"/>
<protein>
    <recommendedName>
        <fullName evidence="4">Methylamine utilization protein MauD</fullName>
    </recommendedName>
</protein>
<organism evidence="10 11">
    <name type="scientific">Methylotenera oryzisoli</name>
    <dbReference type="NCBI Taxonomy" id="2080758"/>
    <lineage>
        <taxon>Bacteria</taxon>
        <taxon>Pseudomonadati</taxon>
        <taxon>Pseudomonadota</taxon>
        <taxon>Betaproteobacteria</taxon>
        <taxon>Nitrosomonadales</taxon>
        <taxon>Methylophilaceae</taxon>
        <taxon>Methylotenera</taxon>
    </lineage>
</organism>
<feature type="domain" description="Thioredoxin" evidence="9">
    <location>
        <begin position="50"/>
        <end position="184"/>
    </location>
</feature>
<sequence length="210" mass="22769">MNTGFIIASNVLLWCAFLSLAALMLGVIRQIGLLHERSAPLGAMLLDNGPEVGERSPVFSQTTFDGEPITVGRAVTPGRPSLLMFTGPSCPICAKLLPIIRSVAAAEGADVVLISDGTRAEHLEFLRNHPLQNERYVVSAEIGIRYQISKVPYGVLLDADGVILGKGLCNTREHVESLFETVREGHSTLQDFMKHSTTPLLRADENKGVH</sequence>
<accession>A0A4Y9VPS5</accession>
<dbReference type="UniPathway" id="UPA00895"/>
<proteinExistence type="predicted"/>
<evidence type="ECO:0000256" key="8">
    <source>
        <dbReference type="SAM" id="Phobius"/>
    </source>
</evidence>